<proteinExistence type="predicted"/>
<evidence type="ECO:0000313" key="1">
    <source>
        <dbReference type="EMBL" id="MBD8031413.1"/>
    </source>
</evidence>
<organism evidence="1 2">
    <name type="scientific">Corynebacterium gallinarum</name>
    <dbReference type="NCBI Taxonomy" id="2762214"/>
    <lineage>
        <taxon>Bacteria</taxon>
        <taxon>Bacillati</taxon>
        <taxon>Actinomycetota</taxon>
        <taxon>Actinomycetes</taxon>
        <taxon>Mycobacteriales</taxon>
        <taxon>Corynebacteriaceae</taxon>
        <taxon>Corynebacterium</taxon>
    </lineage>
</organism>
<dbReference type="AlphaFoldDB" id="A0A8I0LGD8"/>
<name>A0A8I0LGD8_9CORY</name>
<dbReference type="EMBL" id="JACSPR010000022">
    <property type="protein sequence ID" value="MBD8031413.1"/>
    <property type="molecule type" value="Genomic_DNA"/>
</dbReference>
<protein>
    <submittedName>
        <fullName evidence="1">DUF2190 family protein</fullName>
    </submittedName>
</protein>
<dbReference type="RefSeq" id="WP_191734638.1">
    <property type="nucleotide sequence ID" value="NZ_JACSPR010000022.1"/>
</dbReference>
<comment type="caution">
    <text evidence="1">The sequence shown here is derived from an EMBL/GenBank/DDBJ whole genome shotgun (WGS) entry which is preliminary data.</text>
</comment>
<gene>
    <name evidence="1" type="ORF">H9627_14060</name>
</gene>
<keyword evidence="2" id="KW-1185">Reference proteome</keyword>
<reference evidence="1 2" key="1">
    <citation type="submission" date="2020-08" db="EMBL/GenBank/DDBJ databases">
        <title>A Genomic Blueprint of the Chicken Gut Microbiome.</title>
        <authorList>
            <person name="Gilroy R."/>
            <person name="Ravi A."/>
            <person name="Getino M."/>
            <person name="Pursley I."/>
            <person name="Horton D.L."/>
            <person name="Alikhan N.-F."/>
            <person name="Baker D."/>
            <person name="Gharbi K."/>
            <person name="Hall N."/>
            <person name="Watson M."/>
            <person name="Adriaenssens E.M."/>
            <person name="Foster-Nyarko E."/>
            <person name="Jarju S."/>
            <person name="Secka A."/>
            <person name="Antonio M."/>
            <person name="Oren A."/>
            <person name="Chaudhuri R."/>
            <person name="La Ragione R.M."/>
            <person name="Hildebrand F."/>
            <person name="Pallen M.J."/>
        </authorList>
    </citation>
    <scope>NUCLEOTIDE SEQUENCE [LARGE SCALE GENOMIC DNA]</scope>
    <source>
        <strain evidence="1 2">Sa1YVA5</strain>
    </source>
</reference>
<accession>A0A8I0LGD8</accession>
<evidence type="ECO:0000313" key="2">
    <source>
        <dbReference type="Proteomes" id="UP000650224"/>
    </source>
</evidence>
<sequence>MYQNIMQDRFKPGTDLTAVANSAIVGKTFTAYAGPLKGGNIVVGPATAGTATAGVAKYDAKAGALVGIARGSARVVTVTAGAGITVGTAVEVGPGGKAIPATTGVIVGYAIDDADTDTDALISLAN</sequence>
<dbReference type="Proteomes" id="UP000650224">
    <property type="component" value="Unassembled WGS sequence"/>
</dbReference>